<dbReference type="SUPFAM" id="SSF56645">
    <property type="entry name" value="Acyl-CoA dehydrogenase NM domain-like"/>
    <property type="match status" value="1"/>
</dbReference>
<evidence type="ECO:0000259" key="8">
    <source>
        <dbReference type="Pfam" id="PF02771"/>
    </source>
</evidence>
<comment type="cofactor">
    <cofactor evidence="1 5">
        <name>FAD</name>
        <dbReference type="ChEBI" id="CHEBI:57692"/>
    </cofactor>
</comment>
<keyword evidence="5" id="KW-0560">Oxidoreductase</keyword>
<dbReference type="Pfam" id="PF02771">
    <property type="entry name" value="Acyl-CoA_dh_N"/>
    <property type="match status" value="1"/>
</dbReference>
<dbReference type="Gene3D" id="2.40.110.10">
    <property type="entry name" value="Butyryl-CoA Dehydrogenase, subunit A, domain 2"/>
    <property type="match status" value="1"/>
</dbReference>
<evidence type="ECO:0000259" key="7">
    <source>
        <dbReference type="Pfam" id="PF02770"/>
    </source>
</evidence>
<dbReference type="InterPro" id="IPR009100">
    <property type="entry name" value="AcylCoA_DH/oxidase_NM_dom_sf"/>
</dbReference>
<dbReference type="Gene3D" id="1.20.140.10">
    <property type="entry name" value="Butyryl-CoA Dehydrogenase, subunit A, domain 3"/>
    <property type="match status" value="1"/>
</dbReference>
<evidence type="ECO:0000313" key="10">
    <source>
        <dbReference type="Proteomes" id="UP000198809"/>
    </source>
</evidence>
<evidence type="ECO:0000256" key="4">
    <source>
        <dbReference type="ARBA" id="ARBA00022827"/>
    </source>
</evidence>
<dbReference type="PIRSF" id="PIRSF016578">
    <property type="entry name" value="HsaA"/>
    <property type="match status" value="1"/>
</dbReference>
<gene>
    <name evidence="9" type="ORF">SAMN04487895_103451</name>
</gene>
<dbReference type="PANTHER" id="PTHR43884:SF12">
    <property type="entry name" value="ISOVALERYL-COA DEHYDROGENASE, MITOCHONDRIAL-RELATED"/>
    <property type="match status" value="1"/>
</dbReference>
<evidence type="ECO:0000259" key="6">
    <source>
        <dbReference type="Pfam" id="PF00441"/>
    </source>
</evidence>
<dbReference type="InterPro" id="IPR036250">
    <property type="entry name" value="AcylCo_DH-like_C"/>
</dbReference>
<sequence length="368" mass="41541">MYLMNDRQRDVLSAVHDFVSNEIEPEANYRNHHGIFSDEIYRKLVQYHYHSLIIDRSYDGASLDLVSAMLILNRIAYSDASLAHLLETNNFGFYLPVQIFGTEQQKETYLLKAARSGEIGTIAFTEAEKTPSTVAVKCGNGYKINGSKTMVTCADIAKYALLYCKLDEQDAMFIIDLKSPGIAIGKNEHTMGLNSIHIADLTITDLELTEAELLSAPGKGQEIIKRSMEIMRISNAAVALGIAQRAFDEALSYAKLRRMDDTVTLFDMQAVKYELAVLKAELDMLHTETFNTAHLFDCRIDQQMLFSSITKYVVTEKAKEIVDKSFQYFGGSAYIKGTTIERSYRDIRIFTIIGGVSEMLKWSISRYL</sequence>
<dbReference type="CDD" id="cd00567">
    <property type="entry name" value="ACAD"/>
    <property type="match status" value="1"/>
</dbReference>
<evidence type="ECO:0000256" key="3">
    <source>
        <dbReference type="ARBA" id="ARBA00022630"/>
    </source>
</evidence>
<protein>
    <submittedName>
        <fullName evidence="9">Acyl-CoA dehydrogenase</fullName>
    </submittedName>
</protein>
<dbReference type="InterPro" id="IPR046373">
    <property type="entry name" value="Acyl-CoA_Oxase/DH_mid-dom_sf"/>
</dbReference>
<keyword evidence="4 5" id="KW-0274">FAD</keyword>
<dbReference type="PANTHER" id="PTHR43884">
    <property type="entry name" value="ACYL-COA DEHYDROGENASE"/>
    <property type="match status" value="1"/>
</dbReference>
<feature type="domain" description="Acyl-CoA oxidase/dehydrogenase middle" evidence="7">
    <location>
        <begin position="130"/>
        <end position="205"/>
    </location>
</feature>
<evidence type="ECO:0000313" key="9">
    <source>
        <dbReference type="EMBL" id="SEN92444.1"/>
    </source>
</evidence>
<organism evidence="9 10">
    <name type="scientific">Paenibacillus sophorae</name>
    <dbReference type="NCBI Taxonomy" id="1333845"/>
    <lineage>
        <taxon>Bacteria</taxon>
        <taxon>Bacillati</taxon>
        <taxon>Bacillota</taxon>
        <taxon>Bacilli</taxon>
        <taxon>Bacillales</taxon>
        <taxon>Paenibacillaceae</taxon>
        <taxon>Paenibacillus</taxon>
    </lineage>
</organism>
<evidence type="ECO:0000256" key="1">
    <source>
        <dbReference type="ARBA" id="ARBA00001974"/>
    </source>
</evidence>
<feature type="domain" description="Acyl-CoA dehydrogenase/oxidase N-terminal" evidence="8">
    <location>
        <begin position="6"/>
        <end position="115"/>
    </location>
</feature>
<comment type="similarity">
    <text evidence="2 5">Belongs to the acyl-CoA dehydrogenase family.</text>
</comment>
<dbReference type="Gene3D" id="1.10.540.10">
    <property type="entry name" value="Acyl-CoA dehydrogenase/oxidase, N-terminal domain"/>
    <property type="match status" value="1"/>
</dbReference>
<dbReference type="InterPro" id="IPR013786">
    <property type="entry name" value="AcylCoA_DH/ox_N"/>
</dbReference>
<dbReference type="STRING" id="1333845.SAMN04487895_103451"/>
<accession>A0A1H8KHT1</accession>
<reference evidence="9 10" key="1">
    <citation type="submission" date="2016-10" db="EMBL/GenBank/DDBJ databases">
        <authorList>
            <person name="de Groot N.N."/>
        </authorList>
    </citation>
    <scope>NUCLEOTIDE SEQUENCE [LARGE SCALE GENOMIC DNA]</scope>
    <source>
        <strain evidence="9 10">CGMCC 1.10238</strain>
    </source>
</reference>
<dbReference type="InterPro" id="IPR037069">
    <property type="entry name" value="AcylCoA_DH/ox_N_sf"/>
</dbReference>
<dbReference type="EMBL" id="FODH01000003">
    <property type="protein sequence ID" value="SEN92444.1"/>
    <property type="molecule type" value="Genomic_DNA"/>
</dbReference>
<dbReference type="GO" id="GO:0003995">
    <property type="term" value="F:acyl-CoA dehydrogenase activity"/>
    <property type="evidence" value="ECO:0007669"/>
    <property type="project" value="TreeGrafter"/>
</dbReference>
<evidence type="ECO:0000256" key="2">
    <source>
        <dbReference type="ARBA" id="ARBA00009347"/>
    </source>
</evidence>
<dbReference type="InterPro" id="IPR006091">
    <property type="entry name" value="Acyl-CoA_Oxase/DH_mid-dom"/>
</dbReference>
<keyword evidence="3 5" id="KW-0285">Flavoprotein</keyword>
<dbReference type="Pfam" id="PF00441">
    <property type="entry name" value="Acyl-CoA_dh_1"/>
    <property type="match status" value="1"/>
</dbReference>
<proteinExistence type="inferred from homology"/>
<dbReference type="SUPFAM" id="SSF47203">
    <property type="entry name" value="Acyl-CoA dehydrogenase C-terminal domain-like"/>
    <property type="match status" value="1"/>
</dbReference>
<name>A0A1H8KHT1_9BACL</name>
<dbReference type="Pfam" id="PF02770">
    <property type="entry name" value="Acyl-CoA_dh_M"/>
    <property type="match status" value="1"/>
</dbReference>
<dbReference type="Proteomes" id="UP000198809">
    <property type="component" value="Unassembled WGS sequence"/>
</dbReference>
<dbReference type="AlphaFoldDB" id="A0A1H8KHT1"/>
<evidence type="ECO:0000256" key="5">
    <source>
        <dbReference type="RuleBase" id="RU362125"/>
    </source>
</evidence>
<feature type="domain" description="Acyl-CoA dehydrogenase/oxidase C-terminal" evidence="6">
    <location>
        <begin position="218"/>
        <end position="366"/>
    </location>
</feature>
<dbReference type="InterPro" id="IPR009075">
    <property type="entry name" value="AcylCo_DH/oxidase_C"/>
</dbReference>
<dbReference type="GO" id="GO:0050660">
    <property type="term" value="F:flavin adenine dinucleotide binding"/>
    <property type="evidence" value="ECO:0007669"/>
    <property type="project" value="InterPro"/>
</dbReference>